<dbReference type="AlphaFoldDB" id="A0A517V8B6"/>
<dbReference type="InterPro" id="IPR012902">
    <property type="entry name" value="N_methyl_site"/>
</dbReference>
<feature type="transmembrane region" description="Helical" evidence="1">
    <location>
        <begin position="12"/>
        <end position="36"/>
    </location>
</feature>
<keyword evidence="1" id="KW-1133">Transmembrane helix</keyword>
<evidence type="ECO:0000313" key="4">
    <source>
        <dbReference type="Proteomes" id="UP000316855"/>
    </source>
</evidence>
<evidence type="ECO:0000256" key="1">
    <source>
        <dbReference type="SAM" id="Phobius"/>
    </source>
</evidence>
<gene>
    <name evidence="3" type="primary">xcpT_10</name>
    <name evidence="3" type="ORF">Pan161_08730</name>
</gene>
<sequence length="291" mass="31393">MNLSGFSIKKKGFTLIELLVVIAIIAILIALLLPAVQQAREAARRSSCKNNLKQIGLALHNYHDTHRVFPPGRVETSLLGFGTMILPFLDQANLYNQISASGAFDTTATSTNIRWYGVPAMATTGNPPLAKTSITVFQCPSDPMGGINTEISNYGKSNYVGTRSAANAADTADIPASFYENSKRRIRDYTDGLSNTIHIGEKTTKGTPNGALWVGSASTEIAHIVARVDRYTSDTEYIINGNYAWTISSTHTGGAHVLLGDGTVRYLSENMSIRTWAALGTISEGEIIGEF</sequence>
<evidence type="ECO:0000313" key="3">
    <source>
        <dbReference type="EMBL" id="QDT89245.1"/>
    </source>
</evidence>
<proteinExistence type="predicted"/>
<dbReference type="SUPFAM" id="SSF54523">
    <property type="entry name" value="Pili subunits"/>
    <property type="match status" value="1"/>
</dbReference>
<dbReference type="PANTHER" id="PTHR30093">
    <property type="entry name" value="GENERAL SECRETION PATHWAY PROTEIN G"/>
    <property type="match status" value="1"/>
</dbReference>
<dbReference type="InterPro" id="IPR027558">
    <property type="entry name" value="Pre_pil_HX9DG_C"/>
</dbReference>
<keyword evidence="1" id="KW-0472">Membrane</keyword>
<dbReference type="InterPro" id="IPR045584">
    <property type="entry name" value="Pilin-like"/>
</dbReference>
<evidence type="ECO:0000259" key="2">
    <source>
        <dbReference type="Pfam" id="PF07596"/>
    </source>
</evidence>
<keyword evidence="4" id="KW-1185">Reference proteome</keyword>
<dbReference type="RefSeq" id="WP_145224332.1">
    <property type="nucleotide sequence ID" value="NZ_CP036343.1"/>
</dbReference>
<dbReference type="Gene3D" id="3.30.700.10">
    <property type="entry name" value="Glycoprotein, Type 4 Pilin"/>
    <property type="match status" value="1"/>
</dbReference>
<dbReference type="NCBIfam" id="TIGR04294">
    <property type="entry name" value="pre_pil_HX9DG"/>
    <property type="match status" value="1"/>
</dbReference>
<feature type="domain" description="DUF1559" evidence="2">
    <location>
        <begin position="37"/>
        <end position="270"/>
    </location>
</feature>
<dbReference type="InterPro" id="IPR011453">
    <property type="entry name" value="DUF1559"/>
</dbReference>
<dbReference type="PANTHER" id="PTHR30093:SF2">
    <property type="entry name" value="TYPE II SECRETION SYSTEM PROTEIN H"/>
    <property type="match status" value="1"/>
</dbReference>
<dbReference type="KEGG" id="gax:Pan161_08730"/>
<dbReference type="PROSITE" id="PS00409">
    <property type="entry name" value="PROKAR_NTER_METHYL"/>
    <property type="match status" value="1"/>
</dbReference>
<protein>
    <submittedName>
        <fullName evidence="3">Type II secretion system protein G</fullName>
    </submittedName>
</protein>
<name>A0A517V8B6_9PLAN</name>
<keyword evidence="1" id="KW-0812">Transmembrane</keyword>
<organism evidence="3 4">
    <name type="scientific">Gimesia algae</name>
    <dbReference type="NCBI Taxonomy" id="2527971"/>
    <lineage>
        <taxon>Bacteria</taxon>
        <taxon>Pseudomonadati</taxon>
        <taxon>Planctomycetota</taxon>
        <taxon>Planctomycetia</taxon>
        <taxon>Planctomycetales</taxon>
        <taxon>Planctomycetaceae</taxon>
        <taxon>Gimesia</taxon>
    </lineage>
</organism>
<accession>A0A517V8B6</accession>
<reference evidence="3 4" key="1">
    <citation type="submission" date="2019-02" db="EMBL/GenBank/DDBJ databases">
        <title>Deep-cultivation of Planctomycetes and their phenomic and genomic characterization uncovers novel biology.</title>
        <authorList>
            <person name="Wiegand S."/>
            <person name="Jogler M."/>
            <person name="Boedeker C."/>
            <person name="Pinto D."/>
            <person name="Vollmers J."/>
            <person name="Rivas-Marin E."/>
            <person name="Kohn T."/>
            <person name="Peeters S.H."/>
            <person name="Heuer A."/>
            <person name="Rast P."/>
            <person name="Oberbeckmann S."/>
            <person name="Bunk B."/>
            <person name="Jeske O."/>
            <person name="Meyerdierks A."/>
            <person name="Storesund J.E."/>
            <person name="Kallscheuer N."/>
            <person name="Luecker S."/>
            <person name="Lage O.M."/>
            <person name="Pohl T."/>
            <person name="Merkel B.J."/>
            <person name="Hornburger P."/>
            <person name="Mueller R.-W."/>
            <person name="Bruemmer F."/>
            <person name="Labrenz M."/>
            <person name="Spormann A.M."/>
            <person name="Op den Camp H."/>
            <person name="Overmann J."/>
            <person name="Amann R."/>
            <person name="Jetten M.S.M."/>
            <person name="Mascher T."/>
            <person name="Medema M.H."/>
            <person name="Devos D.P."/>
            <person name="Kaster A.-K."/>
            <person name="Ovreas L."/>
            <person name="Rohde M."/>
            <person name="Galperin M.Y."/>
            <person name="Jogler C."/>
        </authorList>
    </citation>
    <scope>NUCLEOTIDE SEQUENCE [LARGE SCALE GENOMIC DNA]</scope>
    <source>
        <strain evidence="3 4">Pan161</strain>
    </source>
</reference>
<dbReference type="Proteomes" id="UP000316855">
    <property type="component" value="Chromosome"/>
</dbReference>
<dbReference type="OrthoDB" id="247601at2"/>
<dbReference type="NCBIfam" id="TIGR02532">
    <property type="entry name" value="IV_pilin_GFxxxE"/>
    <property type="match status" value="1"/>
</dbReference>
<dbReference type="Pfam" id="PF07596">
    <property type="entry name" value="SBP_bac_10"/>
    <property type="match status" value="1"/>
</dbReference>
<dbReference type="Pfam" id="PF07963">
    <property type="entry name" value="N_methyl"/>
    <property type="match status" value="1"/>
</dbReference>
<dbReference type="EMBL" id="CP036343">
    <property type="protein sequence ID" value="QDT89245.1"/>
    <property type="molecule type" value="Genomic_DNA"/>
</dbReference>